<evidence type="ECO:0000256" key="4">
    <source>
        <dbReference type="ARBA" id="ARBA00022519"/>
    </source>
</evidence>
<feature type="transmembrane region" description="Helical" evidence="8">
    <location>
        <begin position="342"/>
        <end position="364"/>
    </location>
</feature>
<keyword evidence="7 8" id="KW-0472">Membrane</keyword>
<dbReference type="Pfam" id="PF00528">
    <property type="entry name" value="BPD_transp_1"/>
    <property type="match status" value="2"/>
</dbReference>
<dbReference type="SUPFAM" id="SSF161098">
    <property type="entry name" value="MetI-like"/>
    <property type="match status" value="2"/>
</dbReference>
<evidence type="ECO:0000256" key="7">
    <source>
        <dbReference type="ARBA" id="ARBA00023136"/>
    </source>
</evidence>
<keyword evidence="3" id="KW-1003">Cell membrane</keyword>
<keyword evidence="5 8" id="KW-0812">Transmembrane</keyword>
<feature type="domain" description="ABC transmembrane type-1" evidence="9">
    <location>
        <begin position="338"/>
        <end position="543"/>
    </location>
</feature>
<feature type="transmembrane region" description="Helical" evidence="8">
    <location>
        <begin position="98"/>
        <end position="118"/>
    </location>
</feature>
<feature type="transmembrane region" description="Helical" evidence="8">
    <location>
        <begin position="376"/>
        <end position="397"/>
    </location>
</feature>
<reference evidence="11" key="1">
    <citation type="submission" date="2016-05" db="EMBL/GenBank/DDBJ databases">
        <authorList>
            <person name="Liu B."/>
            <person name="Wang J."/>
            <person name="Zhu Y."/>
            <person name="Liu G."/>
            <person name="Chen Q."/>
            <person name="Chen Z."/>
            <person name="Lan J."/>
            <person name="Che J."/>
            <person name="Ge C."/>
            <person name="Shi H."/>
            <person name="Pan Z."/>
            <person name="Liu X."/>
        </authorList>
    </citation>
    <scope>NUCLEOTIDE SEQUENCE [LARGE SCALE GENOMIC DNA]</scope>
    <source>
        <strain evidence="11">FJAT-27215</strain>
    </source>
</reference>
<dbReference type="InterPro" id="IPR000515">
    <property type="entry name" value="MetI-like"/>
</dbReference>
<dbReference type="PANTHER" id="PTHR43357:SF3">
    <property type="entry name" value="FE(3+)-TRANSPORT SYSTEM PERMEASE PROTEIN FBPB 2"/>
    <property type="match status" value="1"/>
</dbReference>
<proteinExistence type="inferred from homology"/>
<evidence type="ECO:0000256" key="3">
    <source>
        <dbReference type="ARBA" id="ARBA00022475"/>
    </source>
</evidence>
<feature type="transmembrane region" description="Helical" evidence="8">
    <location>
        <begin position="21"/>
        <end position="46"/>
    </location>
</feature>
<protein>
    <submittedName>
        <fullName evidence="10">Iron ABC transporter</fullName>
    </submittedName>
</protein>
<dbReference type="InterPro" id="IPR035906">
    <property type="entry name" value="MetI-like_sf"/>
</dbReference>
<gene>
    <name evidence="10" type="ORF">A8F95_20260</name>
</gene>
<feature type="transmembrane region" description="Helical" evidence="8">
    <location>
        <begin position="253"/>
        <end position="272"/>
    </location>
</feature>
<dbReference type="PROSITE" id="PS50928">
    <property type="entry name" value="ABC_TM1"/>
    <property type="match status" value="2"/>
</dbReference>
<evidence type="ECO:0000256" key="1">
    <source>
        <dbReference type="ARBA" id="ARBA00004429"/>
    </source>
</evidence>
<organism evidence="10 11">
    <name type="scientific">Pseudobacillus wudalianchiensis</name>
    <dbReference type="NCBI Taxonomy" id="1743143"/>
    <lineage>
        <taxon>Bacteria</taxon>
        <taxon>Bacillati</taxon>
        <taxon>Bacillota</taxon>
        <taxon>Bacilli</taxon>
        <taxon>Bacillales</taxon>
        <taxon>Bacillaceae</taxon>
        <taxon>Pseudobacillus</taxon>
    </lineage>
</organism>
<keyword evidence="6 8" id="KW-1133">Transmembrane helix</keyword>
<evidence type="ECO:0000259" key="9">
    <source>
        <dbReference type="PROSITE" id="PS50928"/>
    </source>
</evidence>
<evidence type="ECO:0000256" key="6">
    <source>
        <dbReference type="ARBA" id="ARBA00022989"/>
    </source>
</evidence>
<evidence type="ECO:0000313" key="11">
    <source>
        <dbReference type="Proteomes" id="UP000092578"/>
    </source>
</evidence>
<comment type="similarity">
    <text evidence="8">Belongs to the binding-protein-dependent transport system permease family.</text>
</comment>
<accession>A0A1B9B6P0</accession>
<evidence type="ECO:0000256" key="2">
    <source>
        <dbReference type="ARBA" id="ARBA00022448"/>
    </source>
</evidence>
<keyword evidence="4" id="KW-0997">Cell inner membrane</keyword>
<feature type="transmembrane region" description="Helical" evidence="8">
    <location>
        <begin position="417"/>
        <end position="436"/>
    </location>
</feature>
<dbReference type="Gene3D" id="1.10.3720.10">
    <property type="entry name" value="MetI-like"/>
    <property type="match status" value="2"/>
</dbReference>
<dbReference type="PANTHER" id="PTHR43357">
    <property type="entry name" value="INNER MEMBRANE ABC TRANSPORTER PERMEASE PROTEIN YDCV"/>
    <property type="match status" value="1"/>
</dbReference>
<dbReference type="AlphaFoldDB" id="A0A1B9B6P0"/>
<evidence type="ECO:0000313" key="10">
    <source>
        <dbReference type="EMBL" id="OCA91748.1"/>
    </source>
</evidence>
<dbReference type="Proteomes" id="UP000092578">
    <property type="component" value="Unassembled WGS sequence"/>
</dbReference>
<sequence length="552" mass="62409">MEIKVKRKLIGRSIRKEFNGWWAISLIGATVILLPILFVFSSLFFKPNENWFHIREYLLGTYVKETLILVISTGALTAILGVTLAWLVTMYDFPLKRFFRWALILPLAIPPYIAAYTYRSMLSYTGVIQATLRNEFGYQMNPEWLNISSLRGAVFIFTLFLYPYVFLITRSFLEHQSASFFENARLLGRKPFFIFLKVVLPLSRPAVVGGVVLVIYEVLSDYGVTSYFGIHTITTAIFQTWFGMYDVNTAMRLAAWLMLIVVGMFIIERLLRSRQRYHLPAKSRPLAAMKLKGMGAAAAFIYCTLVFLAGFFIPFVQLIAWAVLTFDKVWNDTFFTLVYQTLYVALISTLIIIVVAVIVANVCRKQTAVSYFLAKWITTGYSVPGAIIAIGVLAIFIGLDQWLAPIYEMMGMADAPLILSLSIVMLITGYVIRFMATGYNAIEVGFEKVGTKYTEASRMLGSGVTKTFFKVDLPMIKGAIFSGFILTFVEICKELPLALLLRPFNFETLSTKTYQFAKDERIHEASVSSLIIIAISALSIVVLQMVNKKVKE</sequence>
<feature type="transmembrane region" description="Helical" evidence="8">
    <location>
        <begin position="525"/>
        <end position="546"/>
    </location>
</feature>
<dbReference type="GO" id="GO:0055085">
    <property type="term" value="P:transmembrane transport"/>
    <property type="evidence" value="ECO:0007669"/>
    <property type="project" value="InterPro"/>
</dbReference>
<dbReference type="GO" id="GO:0005886">
    <property type="term" value="C:plasma membrane"/>
    <property type="evidence" value="ECO:0007669"/>
    <property type="project" value="UniProtKB-SubCell"/>
</dbReference>
<feature type="transmembrane region" description="Helical" evidence="8">
    <location>
        <begin position="293"/>
        <end position="322"/>
    </location>
</feature>
<feature type="transmembrane region" description="Helical" evidence="8">
    <location>
        <begin position="194"/>
        <end position="216"/>
    </location>
</feature>
<feature type="transmembrane region" description="Helical" evidence="8">
    <location>
        <begin position="66"/>
        <end position="91"/>
    </location>
</feature>
<evidence type="ECO:0000256" key="5">
    <source>
        <dbReference type="ARBA" id="ARBA00022692"/>
    </source>
</evidence>
<comment type="subcellular location">
    <subcellularLocation>
        <location evidence="1">Cell inner membrane</location>
        <topology evidence="1">Multi-pass membrane protein</topology>
    </subcellularLocation>
    <subcellularLocation>
        <location evidence="8">Cell membrane</location>
        <topology evidence="8">Multi-pass membrane protein</topology>
    </subcellularLocation>
</comment>
<feature type="domain" description="ABC transmembrane type-1" evidence="9">
    <location>
        <begin position="63"/>
        <end position="266"/>
    </location>
</feature>
<name>A0A1B9B6P0_9BACI</name>
<dbReference type="EMBL" id="MAYT01000006">
    <property type="protein sequence ID" value="OCA91748.1"/>
    <property type="molecule type" value="Genomic_DNA"/>
</dbReference>
<feature type="transmembrane region" description="Helical" evidence="8">
    <location>
        <begin position="479"/>
        <end position="501"/>
    </location>
</feature>
<keyword evidence="2 8" id="KW-0813">Transport</keyword>
<dbReference type="CDD" id="cd06261">
    <property type="entry name" value="TM_PBP2"/>
    <property type="match status" value="2"/>
</dbReference>
<feature type="transmembrane region" description="Helical" evidence="8">
    <location>
        <begin position="152"/>
        <end position="173"/>
    </location>
</feature>
<evidence type="ECO:0000256" key="8">
    <source>
        <dbReference type="RuleBase" id="RU363032"/>
    </source>
</evidence>
<keyword evidence="11" id="KW-1185">Reference proteome</keyword>
<comment type="caution">
    <text evidence="10">The sequence shown here is derived from an EMBL/GenBank/DDBJ whole genome shotgun (WGS) entry which is preliminary data.</text>
</comment>